<sequence>MAIGDLKIEITLGERIVSSILGVFFALISFFILVSLLISIFNDSDALNISIKAFLLLLFVGVFYSCIKYTYRALSGYEVVNAFKEDGLDESVIQKSHISEVDASDLRAQYYDWRKKRNERSDKKYELKRKVYNYLAKVVGSALIVVFVLVIGGQLVLYLKNGEWLSLPLDIVVPYLSDDFVQWYFEPLNWVGLHSILAWFLSHVPLSLILLIGGLCFFSLKDD</sequence>
<reference evidence="2" key="1">
    <citation type="submission" date="2021-04" db="EMBL/GenBank/DDBJ databases">
        <title>Oceanospirillales bacteria with DddD are important DMSP degraders in coastal seawater.</title>
        <authorList>
            <person name="Liu J."/>
        </authorList>
    </citation>
    <scope>NUCLEOTIDE SEQUENCE</scope>
    <source>
        <strain evidence="2">GY6</strain>
    </source>
</reference>
<gene>
    <name evidence="2" type="ORF">KDX31_05815</name>
</gene>
<organism evidence="2 3">
    <name type="scientific">Amphritea atlantica</name>
    <dbReference type="NCBI Taxonomy" id="355243"/>
    <lineage>
        <taxon>Bacteria</taxon>
        <taxon>Pseudomonadati</taxon>
        <taxon>Pseudomonadota</taxon>
        <taxon>Gammaproteobacteria</taxon>
        <taxon>Oceanospirillales</taxon>
        <taxon>Oceanospirillaceae</taxon>
        <taxon>Amphritea</taxon>
    </lineage>
</organism>
<feature type="transmembrane region" description="Helical" evidence="1">
    <location>
        <begin position="20"/>
        <end position="41"/>
    </location>
</feature>
<feature type="transmembrane region" description="Helical" evidence="1">
    <location>
        <begin position="196"/>
        <end position="220"/>
    </location>
</feature>
<name>A0ABY5GZL1_9GAMM</name>
<keyword evidence="1" id="KW-0472">Membrane</keyword>
<accession>A0ABY5GZL1</accession>
<feature type="transmembrane region" description="Helical" evidence="1">
    <location>
        <begin position="47"/>
        <end position="67"/>
    </location>
</feature>
<dbReference type="EMBL" id="CP073344">
    <property type="protein sequence ID" value="UTW04520.1"/>
    <property type="molecule type" value="Genomic_DNA"/>
</dbReference>
<keyword evidence="1" id="KW-0812">Transmembrane</keyword>
<evidence type="ECO:0000313" key="3">
    <source>
        <dbReference type="Proteomes" id="UP001059950"/>
    </source>
</evidence>
<feature type="transmembrane region" description="Helical" evidence="1">
    <location>
        <begin position="134"/>
        <end position="159"/>
    </location>
</feature>
<proteinExistence type="predicted"/>
<evidence type="ECO:0000313" key="2">
    <source>
        <dbReference type="EMBL" id="UTW04520.1"/>
    </source>
</evidence>
<keyword evidence="1" id="KW-1133">Transmembrane helix</keyword>
<protein>
    <submittedName>
        <fullName evidence="2">Uncharacterized protein</fullName>
    </submittedName>
</protein>
<dbReference type="Proteomes" id="UP001059950">
    <property type="component" value="Chromosome"/>
</dbReference>
<evidence type="ECO:0000256" key="1">
    <source>
        <dbReference type="SAM" id="Phobius"/>
    </source>
</evidence>
<keyword evidence="3" id="KW-1185">Reference proteome</keyword>